<dbReference type="InterPro" id="IPR008964">
    <property type="entry name" value="Invasin/intimin_cell_adhesion"/>
</dbReference>
<dbReference type="HOGENOM" id="CLU_415369_0_0_7"/>
<gene>
    <name evidence="3" type="ORF">ETSY2_19745</name>
</gene>
<dbReference type="InterPro" id="IPR003343">
    <property type="entry name" value="Big_2"/>
</dbReference>
<dbReference type="SUPFAM" id="SSF49373">
    <property type="entry name" value="Invasin/intimin cell-adhesion fragments"/>
    <property type="match status" value="3"/>
</dbReference>
<keyword evidence="4" id="KW-1185">Reference proteome</keyword>
<dbReference type="Proteomes" id="UP000019140">
    <property type="component" value="Unassembled WGS sequence"/>
</dbReference>
<dbReference type="Pfam" id="PF01839">
    <property type="entry name" value="FG-GAP"/>
    <property type="match status" value="1"/>
</dbReference>
<dbReference type="Gene3D" id="2.30.30.100">
    <property type="match status" value="6"/>
</dbReference>
<dbReference type="InterPro" id="IPR013517">
    <property type="entry name" value="FG-GAP"/>
</dbReference>
<evidence type="ECO:0000313" key="3">
    <source>
        <dbReference type="EMBL" id="ETX05992.1"/>
    </source>
</evidence>
<dbReference type="Pfam" id="PF02368">
    <property type="entry name" value="Big_2"/>
    <property type="match status" value="3"/>
</dbReference>
<dbReference type="SMART" id="SM00635">
    <property type="entry name" value="BID_2"/>
    <property type="match status" value="3"/>
</dbReference>
<evidence type="ECO:0000259" key="2">
    <source>
        <dbReference type="SMART" id="SM00635"/>
    </source>
</evidence>
<reference evidence="3 4" key="1">
    <citation type="journal article" date="2014" name="Nature">
        <title>An environmental bacterial taxon with a large and distinct metabolic repertoire.</title>
        <authorList>
            <person name="Wilson M.C."/>
            <person name="Mori T."/>
            <person name="Ruckert C."/>
            <person name="Uria A.R."/>
            <person name="Helf M.J."/>
            <person name="Takada K."/>
            <person name="Gernert C."/>
            <person name="Steffens U.A."/>
            <person name="Heycke N."/>
            <person name="Schmitt S."/>
            <person name="Rinke C."/>
            <person name="Helfrich E.J."/>
            <person name="Brachmann A.O."/>
            <person name="Gurgui C."/>
            <person name="Wakimoto T."/>
            <person name="Kracht M."/>
            <person name="Crusemann M."/>
            <person name="Hentschel U."/>
            <person name="Abe I."/>
            <person name="Matsunaga S."/>
            <person name="Kalinowski J."/>
            <person name="Takeyama H."/>
            <person name="Piel J."/>
        </authorList>
    </citation>
    <scope>NUCLEOTIDE SEQUENCE [LARGE SCALE GENOMIC DNA]</scope>
    <source>
        <strain evidence="4">TSY2</strain>
    </source>
</reference>
<feature type="domain" description="BIG2" evidence="2">
    <location>
        <begin position="168"/>
        <end position="249"/>
    </location>
</feature>
<sequence length="660" mass="66580">MLLVGQDQSFSAIGTLTDGSTQDLSTAVVWSSSNTAVATIDAAGLATALAAGNTTIRAQITTSAGVNLRAEASLVVELPTLDSIMITFEGEPLLDVGDRLQAVATGIFSDGTSRSLTSEEVTWGSSAPAVATIDATGLVTAVGGGETTITATSNDIIGEAMLTVAPVQLESLSIDPATAMRIAGQKQQFRAIGTLTNGSTQDLTTAVTWTSLNTRVATINAAGLSTTVGLGETTITATPNGIISEAIFTVVDNRFPTGDSPQSVAVTDLDGNGTLDLVTANIGSDDVTVLMGNGNGTFGEPQTFPVGDFPQSVAVADFDGNGTLDLVTANAGSDDVTILLGNGNGTFGDPQAFSISFEAFSVAVAVADFDGNGTADIVTANAGSDDVTILMGNGNGTFGDPQAFPVGDSPQSVAVGDFDGNRIVDIVTANASSDDATILMGNGNGTFNDPQAFPVGDSPQSVAVGDFDRNGTLDIVTANDGSGNVTVLMGNGNGTFGEPQAFPVGVGDPPLSVAVGDFDGNDTLDLVTANPAFDIFTSPGANTVRILLGNDNDNSIFGPPQAFPVGDFPISIAVGDFDRNGTLDLVTANESSDDVTILLGNGNGAFGNVQAFPVSDFPQAVATADFDGNGILDLVTANARSNDVTILLGNNSDNGLFGPP</sequence>
<dbReference type="Pfam" id="PF13517">
    <property type="entry name" value="FG-GAP_3"/>
    <property type="match status" value="3"/>
</dbReference>
<proteinExistence type="predicted"/>
<protein>
    <recommendedName>
        <fullName evidence="2">BIG2 domain-containing protein</fullName>
    </recommendedName>
</protein>
<dbReference type="Gene3D" id="2.60.40.1080">
    <property type="match status" value="3"/>
</dbReference>
<dbReference type="PANTHER" id="PTHR46580">
    <property type="entry name" value="SENSOR KINASE-RELATED"/>
    <property type="match status" value="1"/>
</dbReference>
<keyword evidence="1" id="KW-0732">Signal</keyword>
<dbReference type="SUPFAM" id="SSF69318">
    <property type="entry name" value="Integrin alpha N-terminal domain"/>
    <property type="match status" value="1"/>
</dbReference>
<dbReference type="PANTHER" id="PTHR46580:SF2">
    <property type="entry name" value="MAM DOMAIN-CONTAINING PROTEIN"/>
    <property type="match status" value="1"/>
</dbReference>
<comment type="caution">
    <text evidence="3">The sequence shown here is derived from an EMBL/GenBank/DDBJ whole genome shotgun (WGS) entry which is preliminary data.</text>
</comment>
<feature type="non-terminal residue" evidence="3">
    <location>
        <position position="1"/>
    </location>
</feature>
<dbReference type="EMBL" id="AZHX01000810">
    <property type="protein sequence ID" value="ETX05992.1"/>
    <property type="molecule type" value="Genomic_DNA"/>
</dbReference>
<feature type="domain" description="BIG2" evidence="2">
    <location>
        <begin position="82"/>
        <end position="163"/>
    </location>
</feature>
<name>W4M8N3_9BACT</name>
<evidence type="ECO:0000313" key="4">
    <source>
        <dbReference type="Proteomes" id="UP000019140"/>
    </source>
</evidence>
<dbReference type="InterPro" id="IPR028994">
    <property type="entry name" value="Integrin_alpha_N"/>
</dbReference>
<evidence type="ECO:0000256" key="1">
    <source>
        <dbReference type="ARBA" id="ARBA00022729"/>
    </source>
</evidence>
<organism evidence="3 4">
    <name type="scientific">Candidatus Entotheonella gemina</name>
    <dbReference type="NCBI Taxonomy" id="1429439"/>
    <lineage>
        <taxon>Bacteria</taxon>
        <taxon>Pseudomonadati</taxon>
        <taxon>Nitrospinota/Tectimicrobiota group</taxon>
        <taxon>Candidatus Tectimicrobiota</taxon>
        <taxon>Candidatus Entotheonellia</taxon>
        <taxon>Candidatus Entotheonellales</taxon>
        <taxon>Candidatus Entotheonellaceae</taxon>
        <taxon>Candidatus Entotheonella</taxon>
    </lineage>
</organism>
<dbReference type="AlphaFoldDB" id="W4M8N3"/>
<feature type="domain" description="BIG2" evidence="2">
    <location>
        <begin position="2"/>
        <end position="67"/>
    </location>
</feature>
<accession>W4M8N3</accession>
<feature type="non-terminal residue" evidence="3">
    <location>
        <position position="660"/>
    </location>
</feature>